<dbReference type="PANTHER" id="PTHR43708">
    <property type="entry name" value="CONSERVED EXPRESSED OXIDOREDUCTASE (EUROFUNG)"/>
    <property type="match status" value="1"/>
</dbReference>
<organism evidence="4">
    <name type="scientific">marine metagenome</name>
    <dbReference type="NCBI Taxonomy" id="408172"/>
    <lineage>
        <taxon>unclassified sequences</taxon>
        <taxon>metagenomes</taxon>
        <taxon>ecological metagenomes</taxon>
    </lineage>
</organism>
<comment type="similarity">
    <text evidence="1">Belongs to the Gfo/Idh/MocA family.</text>
</comment>
<evidence type="ECO:0000259" key="3">
    <source>
        <dbReference type="Pfam" id="PF01408"/>
    </source>
</evidence>
<evidence type="ECO:0000313" key="4">
    <source>
        <dbReference type="EMBL" id="SVE01319.1"/>
    </source>
</evidence>
<dbReference type="GO" id="GO:0016491">
    <property type="term" value="F:oxidoreductase activity"/>
    <property type="evidence" value="ECO:0007669"/>
    <property type="project" value="UniProtKB-KW"/>
</dbReference>
<dbReference type="InterPro" id="IPR036291">
    <property type="entry name" value="NAD(P)-bd_dom_sf"/>
</dbReference>
<dbReference type="EMBL" id="UINC01188213">
    <property type="protein sequence ID" value="SVE01319.1"/>
    <property type="molecule type" value="Genomic_DNA"/>
</dbReference>
<sequence length="176" mass="20633">MISLIETNPKSKIKYIFHPKKKFNDKRCTNCFTDLLSCDAIIISSPNDTHYQYIKKLETFSGYIFCEKPPVSNINELNKLKKLKINKKRKIFFNFNYRFSELDKLLQKYSNSKQLGQIVKIEIVASQGLAFKKEYIGSWRSNGTKNKHTLLDTVSIHYLDLIIKNLEIYSSTNYTL</sequence>
<dbReference type="Gene3D" id="3.40.50.720">
    <property type="entry name" value="NAD(P)-binding Rossmann-like Domain"/>
    <property type="match status" value="1"/>
</dbReference>
<dbReference type="SUPFAM" id="SSF51735">
    <property type="entry name" value="NAD(P)-binding Rossmann-fold domains"/>
    <property type="match status" value="1"/>
</dbReference>
<reference evidence="4" key="1">
    <citation type="submission" date="2018-05" db="EMBL/GenBank/DDBJ databases">
        <authorList>
            <person name="Lanie J.A."/>
            <person name="Ng W.-L."/>
            <person name="Kazmierczak K.M."/>
            <person name="Andrzejewski T.M."/>
            <person name="Davidsen T.M."/>
            <person name="Wayne K.J."/>
            <person name="Tettelin H."/>
            <person name="Glass J.I."/>
            <person name="Rusch D."/>
            <person name="Podicherti R."/>
            <person name="Tsui H.-C.T."/>
            <person name="Winkler M.E."/>
        </authorList>
    </citation>
    <scope>NUCLEOTIDE SEQUENCE</scope>
</reference>
<feature type="non-terminal residue" evidence="4">
    <location>
        <position position="176"/>
    </location>
</feature>
<evidence type="ECO:0000256" key="1">
    <source>
        <dbReference type="ARBA" id="ARBA00010928"/>
    </source>
</evidence>
<dbReference type="Gene3D" id="3.30.360.10">
    <property type="entry name" value="Dihydrodipicolinate Reductase, domain 2"/>
    <property type="match status" value="1"/>
</dbReference>
<feature type="domain" description="Gfo/Idh/MocA-like oxidoreductase N-terminal" evidence="3">
    <location>
        <begin position="32"/>
        <end position="94"/>
    </location>
</feature>
<dbReference type="PANTHER" id="PTHR43708:SF5">
    <property type="entry name" value="CONSERVED EXPRESSED OXIDOREDUCTASE (EUROFUNG)-RELATED"/>
    <property type="match status" value="1"/>
</dbReference>
<protein>
    <recommendedName>
        <fullName evidence="3">Gfo/Idh/MocA-like oxidoreductase N-terminal domain-containing protein</fullName>
    </recommendedName>
</protein>
<dbReference type="Pfam" id="PF01408">
    <property type="entry name" value="GFO_IDH_MocA"/>
    <property type="match status" value="1"/>
</dbReference>
<dbReference type="InterPro" id="IPR051317">
    <property type="entry name" value="Gfo/Idh/MocA_oxidoreduct"/>
</dbReference>
<dbReference type="GO" id="GO:0000166">
    <property type="term" value="F:nucleotide binding"/>
    <property type="evidence" value="ECO:0007669"/>
    <property type="project" value="InterPro"/>
</dbReference>
<dbReference type="InterPro" id="IPR000683">
    <property type="entry name" value="Gfo/Idh/MocA-like_OxRdtase_N"/>
</dbReference>
<gene>
    <name evidence="4" type="ORF">METZ01_LOCUS454173</name>
</gene>
<keyword evidence="2" id="KW-0560">Oxidoreductase</keyword>
<evidence type="ECO:0000256" key="2">
    <source>
        <dbReference type="ARBA" id="ARBA00023002"/>
    </source>
</evidence>
<proteinExistence type="inferred from homology"/>
<name>A0A383A172_9ZZZZ</name>
<accession>A0A383A172</accession>
<dbReference type="AlphaFoldDB" id="A0A383A172"/>